<dbReference type="Proteomes" id="UP000183832">
    <property type="component" value="Unassembled WGS sequence"/>
</dbReference>
<evidence type="ECO:0000313" key="10">
    <source>
        <dbReference type="Proteomes" id="UP000183832"/>
    </source>
</evidence>
<organism evidence="9 10">
    <name type="scientific">Clunio marinus</name>
    <dbReference type="NCBI Taxonomy" id="568069"/>
    <lineage>
        <taxon>Eukaryota</taxon>
        <taxon>Metazoa</taxon>
        <taxon>Ecdysozoa</taxon>
        <taxon>Arthropoda</taxon>
        <taxon>Hexapoda</taxon>
        <taxon>Insecta</taxon>
        <taxon>Pterygota</taxon>
        <taxon>Neoptera</taxon>
        <taxon>Endopterygota</taxon>
        <taxon>Diptera</taxon>
        <taxon>Nematocera</taxon>
        <taxon>Chironomoidea</taxon>
        <taxon>Chironomidae</taxon>
        <taxon>Clunio</taxon>
    </lineage>
</organism>
<dbReference type="SUPFAM" id="SSF47565">
    <property type="entry name" value="Insect pheromone/odorant-binding proteins"/>
    <property type="match status" value="1"/>
</dbReference>
<comment type="similarity">
    <text evidence="2">Belongs to the PBP/GOBP family.</text>
</comment>
<comment type="subcellular location">
    <subcellularLocation>
        <location evidence="1">Secreted</location>
    </subcellularLocation>
</comment>
<dbReference type="AlphaFoldDB" id="A0A1J1HG88"/>
<evidence type="ECO:0000256" key="4">
    <source>
        <dbReference type="ARBA" id="ARBA00022525"/>
    </source>
</evidence>
<dbReference type="InterPro" id="IPR052295">
    <property type="entry name" value="Odorant-binding_protein"/>
</dbReference>
<feature type="domain" description="OBP47-like" evidence="8">
    <location>
        <begin position="72"/>
        <end position="185"/>
    </location>
</feature>
<evidence type="ECO:0000256" key="2">
    <source>
        <dbReference type="ARBA" id="ARBA00008098"/>
    </source>
</evidence>
<dbReference type="Gene3D" id="1.10.238.270">
    <property type="match status" value="1"/>
</dbReference>
<proteinExistence type="inferred from homology"/>
<dbReference type="InterPro" id="IPR036728">
    <property type="entry name" value="PBP_GOBP_sf"/>
</dbReference>
<feature type="signal peptide" evidence="7">
    <location>
        <begin position="1"/>
        <end position="16"/>
    </location>
</feature>
<keyword evidence="10" id="KW-1185">Reference proteome</keyword>
<keyword evidence="3" id="KW-0813">Transport</keyword>
<evidence type="ECO:0000313" key="9">
    <source>
        <dbReference type="EMBL" id="CRK86883.1"/>
    </source>
</evidence>
<gene>
    <name evidence="9" type="ORF">CLUMA_CG000708</name>
</gene>
<keyword evidence="5" id="KW-0716">Sensory transduction</keyword>
<keyword evidence="6" id="KW-0552">Olfaction</keyword>
<dbReference type="GO" id="GO:0005549">
    <property type="term" value="F:odorant binding"/>
    <property type="evidence" value="ECO:0007669"/>
    <property type="project" value="InterPro"/>
</dbReference>
<evidence type="ECO:0000256" key="3">
    <source>
        <dbReference type="ARBA" id="ARBA00022448"/>
    </source>
</evidence>
<evidence type="ECO:0000256" key="7">
    <source>
        <dbReference type="SAM" id="SignalP"/>
    </source>
</evidence>
<dbReference type="InterPro" id="IPR054577">
    <property type="entry name" value="OBP47-like_dom"/>
</dbReference>
<accession>A0A1J1HG88</accession>
<dbReference type="GO" id="GO:0005576">
    <property type="term" value="C:extracellular region"/>
    <property type="evidence" value="ECO:0007669"/>
    <property type="project" value="UniProtKB-SubCell"/>
</dbReference>
<dbReference type="PANTHER" id="PTHR21066:SF3">
    <property type="entry name" value="IP02236P"/>
    <property type="match status" value="1"/>
</dbReference>
<evidence type="ECO:0000256" key="5">
    <source>
        <dbReference type="ARBA" id="ARBA00022606"/>
    </source>
</evidence>
<dbReference type="EMBL" id="CVRI01000002">
    <property type="protein sequence ID" value="CRK86883.1"/>
    <property type="molecule type" value="Genomic_DNA"/>
</dbReference>
<dbReference type="PANTHER" id="PTHR21066">
    <property type="entry name" value="ODORANT-BINDING PROTEIN 59A-RELATED"/>
    <property type="match status" value="1"/>
</dbReference>
<reference evidence="9 10" key="1">
    <citation type="submission" date="2015-04" db="EMBL/GenBank/DDBJ databases">
        <authorList>
            <person name="Syromyatnikov M.Y."/>
            <person name="Popov V.N."/>
        </authorList>
    </citation>
    <scope>NUCLEOTIDE SEQUENCE [LARGE SCALE GENOMIC DNA]</scope>
</reference>
<sequence length="211" mass="23350">MKSLLIFLCLIAVIAAEKGKDGRKSRGEIPGCENPPKTELSECCSNFPKFFNNGMMDNKCKKTCRPKKKNDHKCCMVECSMEKLGLVTDNNFDASKAKEVLTKQLGNNEIWSSEVVENIINECVSSAPTMVEALRDNVFKKGSKFPKCSDSTTLNMAIAHCIHRELFFQCPGLSTSAECSALVSYGKGCSKFPACKKRSGGRKSRKGRKRN</sequence>
<protein>
    <submittedName>
        <fullName evidence="9">CLUMA_CG000708, isoform A</fullName>
    </submittedName>
</protein>
<dbReference type="GO" id="GO:0007608">
    <property type="term" value="P:sensory perception of smell"/>
    <property type="evidence" value="ECO:0007669"/>
    <property type="project" value="UniProtKB-KW"/>
</dbReference>
<keyword evidence="4" id="KW-0964">Secreted</keyword>
<name>A0A1J1HG88_9DIPT</name>
<evidence type="ECO:0000256" key="1">
    <source>
        <dbReference type="ARBA" id="ARBA00004613"/>
    </source>
</evidence>
<dbReference type="Pfam" id="PF22651">
    <property type="entry name" value="OBP47_like"/>
    <property type="match status" value="1"/>
</dbReference>
<evidence type="ECO:0000259" key="8">
    <source>
        <dbReference type="Pfam" id="PF22651"/>
    </source>
</evidence>
<keyword evidence="7" id="KW-0732">Signal</keyword>
<feature type="chain" id="PRO_5009619028" evidence="7">
    <location>
        <begin position="17"/>
        <end position="211"/>
    </location>
</feature>
<evidence type="ECO:0000256" key="6">
    <source>
        <dbReference type="ARBA" id="ARBA00022725"/>
    </source>
</evidence>